<dbReference type="InterPro" id="IPR038404">
    <property type="entry name" value="TRAP_DctP_sf"/>
</dbReference>
<dbReference type="InterPro" id="IPR006311">
    <property type="entry name" value="TAT_signal"/>
</dbReference>
<dbReference type="Proteomes" id="UP001293718">
    <property type="component" value="Unassembled WGS sequence"/>
</dbReference>
<dbReference type="Pfam" id="PF03480">
    <property type="entry name" value="DctP"/>
    <property type="match status" value="1"/>
</dbReference>
<dbReference type="PROSITE" id="PS51318">
    <property type="entry name" value="TAT"/>
    <property type="match status" value="1"/>
</dbReference>
<dbReference type="PANTHER" id="PTHR33376:SF7">
    <property type="entry name" value="C4-DICARBOXYLATE-BINDING PROTEIN DCTB"/>
    <property type="match status" value="1"/>
</dbReference>
<organism evidence="5 6">
    <name type="scientific">Azohydromonas lata</name>
    <dbReference type="NCBI Taxonomy" id="45677"/>
    <lineage>
        <taxon>Bacteria</taxon>
        <taxon>Pseudomonadati</taxon>
        <taxon>Pseudomonadota</taxon>
        <taxon>Betaproteobacteria</taxon>
        <taxon>Burkholderiales</taxon>
        <taxon>Sphaerotilaceae</taxon>
        <taxon>Azohydromonas</taxon>
    </lineage>
</organism>
<dbReference type="PANTHER" id="PTHR33376">
    <property type="match status" value="1"/>
</dbReference>
<keyword evidence="2" id="KW-0813">Transport</keyword>
<proteinExistence type="inferred from homology"/>
<comment type="similarity">
    <text evidence="1">Belongs to the bacterial solute-binding protein 7 family.</text>
</comment>
<accession>A0ABU5IQD3</accession>
<dbReference type="InterPro" id="IPR018389">
    <property type="entry name" value="DctP_fam"/>
</dbReference>
<dbReference type="RefSeq" id="WP_322468369.1">
    <property type="nucleotide sequence ID" value="NZ_JAXOJX010000097.1"/>
</dbReference>
<sequence>MTTPLARRRLLCGLIAAPALLWAALPAQAADIKERTLRFSFVQPKESHMGYGAQKFAELVAQKSGNKMQVKLFPNGTLGGDLQTVSALQGGTIDLTTLPPGLLVGLKKEFGAFDLPFLFNDFAEADAVLDGPVGKRFMEQLPNGLVGLAYWDHGFRNVSNNRHPIAKAEDFSGLKLRALQAPLMLDTFKALGANAVPMAFTELYAALESRAVDGQDNPIVAFATNRFDEVQKHLSTTRHVYNPLIVMASRKAWDSLSADEKKVLADAAAEARVDQRRVSREMEATALAEVKKKGVVVTEVTPAERARMRDKVQPVTDKYVKEIGEELVASFHAEIEKVRTAR</sequence>
<gene>
    <name evidence="5" type="ORF">SM757_31495</name>
</gene>
<dbReference type="Gene3D" id="3.40.190.170">
    <property type="entry name" value="Bacterial extracellular solute-binding protein, family 7"/>
    <property type="match status" value="1"/>
</dbReference>
<evidence type="ECO:0000256" key="3">
    <source>
        <dbReference type="ARBA" id="ARBA00022729"/>
    </source>
</evidence>
<dbReference type="PIRSF" id="PIRSF006470">
    <property type="entry name" value="DctB"/>
    <property type="match status" value="1"/>
</dbReference>
<dbReference type="EMBL" id="JAXOJX010000097">
    <property type="protein sequence ID" value="MDZ5461106.1"/>
    <property type="molecule type" value="Genomic_DNA"/>
</dbReference>
<evidence type="ECO:0000256" key="4">
    <source>
        <dbReference type="SAM" id="SignalP"/>
    </source>
</evidence>
<name>A0ABU5IQD3_9BURK</name>
<feature type="signal peptide" evidence="4">
    <location>
        <begin position="1"/>
        <end position="29"/>
    </location>
</feature>
<keyword evidence="3 4" id="KW-0732">Signal</keyword>
<evidence type="ECO:0000313" key="6">
    <source>
        <dbReference type="Proteomes" id="UP001293718"/>
    </source>
</evidence>
<dbReference type="CDD" id="cd13679">
    <property type="entry name" value="PBP2_TRAP_YiaO_like"/>
    <property type="match status" value="1"/>
</dbReference>
<protein>
    <submittedName>
        <fullName evidence="5">TRAP transporter substrate-binding protein</fullName>
    </submittedName>
</protein>
<dbReference type="NCBIfam" id="NF037995">
    <property type="entry name" value="TRAP_S1"/>
    <property type="match status" value="1"/>
</dbReference>
<evidence type="ECO:0000256" key="1">
    <source>
        <dbReference type="ARBA" id="ARBA00009023"/>
    </source>
</evidence>
<comment type="caution">
    <text evidence="5">The sequence shown here is derived from an EMBL/GenBank/DDBJ whole genome shotgun (WGS) entry which is preliminary data.</text>
</comment>
<evidence type="ECO:0000313" key="5">
    <source>
        <dbReference type="EMBL" id="MDZ5461106.1"/>
    </source>
</evidence>
<dbReference type="NCBIfam" id="TIGR00787">
    <property type="entry name" value="dctP"/>
    <property type="match status" value="1"/>
</dbReference>
<dbReference type="InterPro" id="IPR004682">
    <property type="entry name" value="TRAP_DctP"/>
</dbReference>
<evidence type="ECO:0000256" key="2">
    <source>
        <dbReference type="ARBA" id="ARBA00022448"/>
    </source>
</evidence>
<keyword evidence="6" id="KW-1185">Reference proteome</keyword>
<reference evidence="5 6" key="1">
    <citation type="submission" date="2023-11" db="EMBL/GenBank/DDBJ databases">
        <title>Draft genome of Azohydromonas lata strain H1 (DSM1123), a polyhydroxyalkanoate producer.</title>
        <authorList>
            <person name="Traversa D."/>
            <person name="D'Addabbo P."/>
            <person name="Pazzani C."/>
            <person name="Manzari C."/>
            <person name="Chiara M."/>
            <person name="Scrascia M."/>
        </authorList>
    </citation>
    <scope>NUCLEOTIDE SEQUENCE [LARGE SCALE GENOMIC DNA]</scope>
    <source>
        <strain evidence="5 6">H1</strain>
    </source>
</reference>
<feature type="chain" id="PRO_5046590611" evidence="4">
    <location>
        <begin position="30"/>
        <end position="342"/>
    </location>
</feature>